<dbReference type="GO" id="GO:0006629">
    <property type="term" value="P:lipid metabolic process"/>
    <property type="evidence" value="ECO:0007669"/>
    <property type="project" value="InterPro"/>
</dbReference>
<proteinExistence type="inferred from homology"/>
<dbReference type="Pfam" id="PF00487">
    <property type="entry name" value="FA_desaturase"/>
    <property type="match status" value="1"/>
</dbReference>
<dbReference type="PANTHER" id="PTHR38674:SF1">
    <property type="entry name" value="ALKANE 1-MONOOXYGENASE 1"/>
    <property type="match status" value="1"/>
</dbReference>
<keyword evidence="15" id="KW-1185">Reference proteome</keyword>
<evidence type="ECO:0000256" key="10">
    <source>
        <dbReference type="ARBA" id="ARBA00023033"/>
    </source>
</evidence>
<dbReference type="OrthoDB" id="4759734at2"/>
<dbReference type="STRING" id="588602.SAMN04487991_2309"/>
<dbReference type="GO" id="GO:0005886">
    <property type="term" value="C:plasma membrane"/>
    <property type="evidence" value="ECO:0007669"/>
    <property type="project" value="UniProtKB-SubCell"/>
</dbReference>
<keyword evidence="11 12" id="KW-0472">Membrane</keyword>
<evidence type="ECO:0000256" key="3">
    <source>
        <dbReference type="ARBA" id="ARBA00022475"/>
    </source>
</evidence>
<reference evidence="15" key="1">
    <citation type="submission" date="2016-10" db="EMBL/GenBank/DDBJ databases">
        <authorList>
            <person name="Varghese N."/>
            <person name="Submissions S."/>
        </authorList>
    </citation>
    <scope>NUCLEOTIDE SEQUENCE [LARGE SCALE GENOMIC DNA]</scope>
    <source>
        <strain evidence="15">DSM 26471</strain>
    </source>
</reference>
<comment type="subcellular location">
    <subcellularLocation>
        <location evidence="1">Cell inner membrane</location>
        <topology evidence="1">Multi-pass membrane protein</topology>
    </subcellularLocation>
</comment>
<comment type="similarity">
    <text evidence="2">Belongs to the fatty acid desaturase type 1 family. AlkB subfamily.</text>
</comment>
<dbReference type="Proteomes" id="UP000199630">
    <property type="component" value="Unassembled WGS sequence"/>
</dbReference>
<evidence type="ECO:0000313" key="14">
    <source>
        <dbReference type="EMBL" id="SFJ52907.1"/>
    </source>
</evidence>
<keyword evidence="6" id="KW-0479">Metal-binding</keyword>
<evidence type="ECO:0000256" key="2">
    <source>
        <dbReference type="ARBA" id="ARBA00010823"/>
    </source>
</evidence>
<evidence type="ECO:0000256" key="5">
    <source>
        <dbReference type="ARBA" id="ARBA00022692"/>
    </source>
</evidence>
<accession>A0A1I3S5Q1</accession>
<evidence type="ECO:0000256" key="9">
    <source>
        <dbReference type="ARBA" id="ARBA00023004"/>
    </source>
</evidence>
<keyword evidence="9" id="KW-0408">Iron</keyword>
<gene>
    <name evidence="14" type="ORF">SAMN04487991_2309</name>
</gene>
<dbReference type="AlphaFoldDB" id="A0A1I3S5Q1"/>
<dbReference type="InterPro" id="IPR005804">
    <property type="entry name" value="FA_desaturase_dom"/>
</dbReference>
<keyword evidence="8" id="KW-0560">Oxidoreductase</keyword>
<evidence type="ECO:0000256" key="4">
    <source>
        <dbReference type="ARBA" id="ARBA00022519"/>
    </source>
</evidence>
<keyword evidence="10 14" id="KW-0503">Monooxygenase</keyword>
<dbReference type="PANTHER" id="PTHR38674">
    <property type="entry name" value="ALKANE 1-MONOOXYGENASE 1"/>
    <property type="match status" value="1"/>
</dbReference>
<keyword evidence="4" id="KW-0997">Cell inner membrane</keyword>
<dbReference type="GO" id="GO:0046872">
    <property type="term" value="F:metal ion binding"/>
    <property type="evidence" value="ECO:0007669"/>
    <property type="project" value="UniProtKB-KW"/>
</dbReference>
<evidence type="ECO:0000256" key="1">
    <source>
        <dbReference type="ARBA" id="ARBA00004429"/>
    </source>
</evidence>
<dbReference type="GO" id="GO:0004497">
    <property type="term" value="F:monooxygenase activity"/>
    <property type="evidence" value="ECO:0007669"/>
    <property type="project" value="UniProtKB-KW"/>
</dbReference>
<sequence length="379" mass="44288">MNMAQISFRNAMPFWLSLTVVPFLWLGAFVGGWTVLIVPLYAWYMFGFLDGLLGLNTDNPDPNTAESELFWYRAITMIWFPVQAANIFGLIWFVTHTDHLSILETVVLFFGLGVSSGSTGMVYAHELAHQRNNLERWLGDLLLASVLYSHFRTEHLLVHHKHVGTRRDAVTALYNEGFHRYFFRVLRECPRSAWAAEKALLARKGLSPWHPRNPHFRYWVLQLLMLIAATLIGGVPGLLLFIWQAIVAIWQLELTNYVEHYGLTRRHLGDGKYEHVMPHHSWNAAHMATNWLLINLQRHSDHHYKPDRRFPLLQNYDENEAPQLPYGYTVMGVAAMVPPLWRRMMNPKVKQWRKRYYPDLATFEDWEPYKNGTNPLPRL</sequence>
<feature type="domain" description="Fatty acid desaturase" evidence="13">
    <location>
        <begin position="107"/>
        <end position="331"/>
    </location>
</feature>
<dbReference type="InterPro" id="IPR033885">
    <property type="entry name" value="AlkB/XylM"/>
</dbReference>
<feature type="transmembrane region" description="Helical" evidence="12">
    <location>
        <begin position="106"/>
        <end position="124"/>
    </location>
</feature>
<keyword evidence="3" id="KW-1003">Cell membrane</keyword>
<name>A0A1I3S5Q1_9RHOB</name>
<evidence type="ECO:0000259" key="13">
    <source>
        <dbReference type="Pfam" id="PF00487"/>
    </source>
</evidence>
<keyword evidence="5 12" id="KW-0812">Transmembrane</keyword>
<dbReference type="EMBL" id="FORH01000004">
    <property type="protein sequence ID" value="SFJ52907.1"/>
    <property type="molecule type" value="Genomic_DNA"/>
</dbReference>
<evidence type="ECO:0000256" key="7">
    <source>
        <dbReference type="ARBA" id="ARBA00022989"/>
    </source>
</evidence>
<dbReference type="CDD" id="cd03512">
    <property type="entry name" value="Alkane-hydroxylase"/>
    <property type="match status" value="1"/>
</dbReference>
<feature type="transmembrane region" description="Helical" evidence="12">
    <location>
        <begin position="219"/>
        <end position="246"/>
    </location>
</feature>
<evidence type="ECO:0000256" key="12">
    <source>
        <dbReference type="SAM" id="Phobius"/>
    </source>
</evidence>
<organism evidence="14 15">
    <name type="scientific">Celeribacter neptunius</name>
    <dbReference type="NCBI Taxonomy" id="588602"/>
    <lineage>
        <taxon>Bacteria</taxon>
        <taxon>Pseudomonadati</taxon>
        <taxon>Pseudomonadota</taxon>
        <taxon>Alphaproteobacteria</taxon>
        <taxon>Rhodobacterales</taxon>
        <taxon>Roseobacteraceae</taxon>
        <taxon>Celeribacter</taxon>
    </lineage>
</organism>
<feature type="transmembrane region" description="Helical" evidence="12">
    <location>
        <begin position="12"/>
        <end position="35"/>
    </location>
</feature>
<evidence type="ECO:0000313" key="15">
    <source>
        <dbReference type="Proteomes" id="UP000199630"/>
    </source>
</evidence>
<evidence type="ECO:0000256" key="6">
    <source>
        <dbReference type="ARBA" id="ARBA00022723"/>
    </source>
</evidence>
<evidence type="ECO:0000256" key="8">
    <source>
        <dbReference type="ARBA" id="ARBA00023002"/>
    </source>
</evidence>
<keyword evidence="7 12" id="KW-1133">Transmembrane helix</keyword>
<protein>
    <submittedName>
        <fullName evidence="14">Alkane 1-monooxygenase</fullName>
    </submittedName>
</protein>
<evidence type="ECO:0000256" key="11">
    <source>
        <dbReference type="ARBA" id="ARBA00023136"/>
    </source>
</evidence>
<dbReference type="RefSeq" id="WP_090060843.1">
    <property type="nucleotide sequence ID" value="NZ_FORH01000004.1"/>
</dbReference>
<feature type="transmembrane region" description="Helical" evidence="12">
    <location>
        <begin position="70"/>
        <end position="94"/>
    </location>
</feature>